<evidence type="ECO:0000259" key="2">
    <source>
        <dbReference type="Pfam" id="PF24925"/>
    </source>
</evidence>
<dbReference type="EnsemblPlants" id="KRG94218">
    <property type="protein sequence ID" value="KRG94218"/>
    <property type="gene ID" value="GLYMA_19G069100"/>
</dbReference>
<dbReference type="Pfam" id="PF01107">
    <property type="entry name" value="MP"/>
    <property type="match status" value="1"/>
</dbReference>
<dbReference type="Pfam" id="PF24925">
    <property type="entry name" value="DUF7746"/>
    <property type="match status" value="1"/>
</dbReference>
<dbReference type="PANTHER" id="PTHR46249:SF29">
    <property type="entry name" value="VIRAL MOVEMENT PROTEIN"/>
    <property type="match status" value="1"/>
</dbReference>
<feature type="compositionally biased region" description="Polar residues" evidence="1">
    <location>
        <begin position="191"/>
        <end position="201"/>
    </location>
</feature>
<dbReference type="PANTHER" id="PTHR46249">
    <property type="entry name" value="CCHC-TYPE DOMAIN-CONTAINING PROTEIN-RELATED"/>
    <property type="match status" value="1"/>
</dbReference>
<accession>A0A0R0EV67</accession>
<keyword evidence="5" id="KW-1185">Reference proteome</keyword>
<gene>
    <name evidence="3" type="ORF">GLYMA_19G069100</name>
</gene>
<evidence type="ECO:0000313" key="3">
    <source>
        <dbReference type="EMBL" id="KRG94218.1"/>
    </source>
</evidence>
<dbReference type="InterPro" id="IPR028919">
    <property type="entry name" value="Viral_movement"/>
</dbReference>
<dbReference type="Gramene" id="KRG94218">
    <property type="protein sequence ID" value="KRG94218"/>
    <property type="gene ID" value="GLYMA_19G069100"/>
</dbReference>
<dbReference type="OMA" id="ANIYEWN"/>
<dbReference type="InterPro" id="IPR056648">
    <property type="entry name" value="DUF7746"/>
</dbReference>
<feature type="region of interest" description="Disordered" evidence="1">
    <location>
        <begin position="317"/>
        <end position="339"/>
    </location>
</feature>
<feature type="domain" description="DUF7746" evidence="2">
    <location>
        <begin position="347"/>
        <end position="421"/>
    </location>
</feature>
<dbReference type="AlphaFoldDB" id="A0A0R0EV67"/>
<name>A0A0R0EV67_SOYBN</name>
<dbReference type="InParanoid" id="A0A0R0EV67"/>
<reference evidence="3 4" key="1">
    <citation type="journal article" date="2010" name="Nature">
        <title>Genome sequence of the palaeopolyploid soybean.</title>
        <authorList>
            <person name="Schmutz J."/>
            <person name="Cannon S.B."/>
            <person name="Schlueter J."/>
            <person name="Ma J."/>
            <person name="Mitros T."/>
            <person name="Nelson W."/>
            <person name="Hyten D.L."/>
            <person name="Song Q."/>
            <person name="Thelen J.J."/>
            <person name="Cheng J."/>
            <person name="Xu D."/>
            <person name="Hellsten U."/>
            <person name="May G.D."/>
            <person name="Yu Y."/>
            <person name="Sakurai T."/>
            <person name="Umezawa T."/>
            <person name="Bhattacharyya M.K."/>
            <person name="Sandhu D."/>
            <person name="Valliyodan B."/>
            <person name="Lindquist E."/>
            <person name="Peto M."/>
            <person name="Grant D."/>
            <person name="Shu S."/>
            <person name="Goodstein D."/>
            <person name="Barry K."/>
            <person name="Futrell-Griggs M."/>
            <person name="Abernathy B."/>
            <person name="Du J."/>
            <person name="Tian Z."/>
            <person name="Zhu L."/>
            <person name="Gill N."/>
            <person name="Joshi T."/>
            <person name="Libault M."/>
            <person name="Sethuraman A."/>
            <person name="Zhang X.-C."/>
            <person name="Shinozaki K."/>
            <person name="Nguyen H.T."/>
            <person name="Wing R.A."/>
            <person name="Cregan P."/>
            <person name="Specht J."/>
            <person name="Grimwood J."/>
            <person name="Rokhsar D."/>
            <person name="Stacey G."/>
            <person name="Shoemaker R.C."/>
            <person name="Jackson S.A."/>
        </authorList>
    </citation>
    <scope>NUCLEOTIDE SEQUENCE</scope>
    <source>
        <strain evidence="4">cv. Williams 82</strain>
        <tissue evidence="3">Callus</tissue>
    </source>
</reference>
<dbReference type="Proteomes" id="UP000008827">
    <property type="component" value="Chromosome 19"/>
</dbReference>
<proteinExistence type="predicted"/>
<dbReference type="EMBL" id="CM000852">
    <property type="protein sequence ID" value="KRG94218.1"/>
    <property type="molecule type" value="Genomic_DNA"/>
</dbReference>
<feature type="region of interest" description="Disordered" evidence="1">
    <location>
        <begin position="191"/>
        <end position="220"/>
    </location>
</feature>
<reference evidence="3" key="3">
    <citation type="submission" date="2018-07" db="EMBL/GenBank/DDBJ databases">
        <title>WGS assembly of Glycine max.</title>
        <authorList>
            <person name="Schmutz J."/>
            <person name="Cannon S."/>
            <person name="Schlueter J."/>
            <person name="Ma J."/>
            <person name="Mitros T."/>
            <person name="Nelson W."/>
            <person name="Hyten D."/>
            <person name="Song Q."/>
            <person name="Thelen J."/>
            <person name="Cheng J."/>
            <person name="Xu D."/>
            <person name="Hellsten U."/>
            <person name="May G."/>
            <person name="Yu Y."/>
            <person name="Sakurai T."/>
            <person name="Umezawa T."/>
            <person name="Bhattacharyya M."/>
            <person name="Sandhu D."/>
            <person name="Valliyodan B."/>
            <person name="Lindquist E."/>
            <person name="Peto M."/>
            <person name="Grant D."/>
            <person name="Shu S."/>
            <person name="Goodstein D."/>
            <person name="Barry K."/>
            <person name="Futrell-Griggs M."/>
            <person name="Abernathy B."/>
            <person name="Du J."/>
            <person name="Tian Z."/>
            <person name="Zhu L."/>
            <person name="Gill N."/>
            <person name="Joshi T."/>
            <person name="Libault M."/>
            <person name="Sethuraman A."/>
            <person name="Zhang X."/>
            <person name="Shinozaki K."/>
            <person name="Nguyen H."/>
            <person name="Wing R."/>
            <person name="Cregan P."/>
            <person name="Specht J."/>
            <person name="Grimwood J."/>
            <person name="Rokhsar D."/>
            <person name="Stacey G."/>
            <person name="Shoemaker R."/>
            <person name="Jackson S."/>
        </authorList>
    </citation>
    <scope>NUCLEOTIDE SEQUENCE</scope>
    <source>
        <tissue evidence="3">Callus</tissue>
    </source>
</reference>
<evidence type="ECO:0000313" key="4">
    <source>
        <dbReference type="EnsemblPlants" id="KRG94218"/>
    </source>
</evidence>
<protein>
    <recommendedName>
        <fullName evidence="2">DUF7746 domain-containing protein</fullName>
    </recommendedName>
</protein>
<dbReference type="Pfam" id="PF22909">
    <property type="entry name" value="Caulimovir_coat_dom"/>
    <property type="match status" value="1"/>
</dbReference>
<reference evidence="4" key="2">
    <citation type="submission" date="2018-02" db="UniProtKB">
        <authorList>
            <consortium name="EnsemblPlants"/>
        </authorList>
    </citation>
    <scope>IDENTIFICATION</scope>
    <source>
        <strain evidence="4">Williams 82</strain>
    </source>
</reference>
<evidence type="ECO:0000313" key="5">
    <source>
        <dbReference type="Proteomes" id="UP000008827"/>
    </source>
</evidence>
<sequence>MGIYDIVLMCLRDIKHNKFKDSLIGIVETSLGQGPIYFNCYPNKTVSLMDRNILDSLFLNIHFHGLDMKKGSIPTALIYRIWYKANVSFPRIIKWDEVTLLKKWVMDKATPSVPRPAPTIDQIKQDNSGKVEITFNRRNSFSSRIEALRQSEYESARRPFSIRTRSILVGLSRSQSHNQFSSISLQGLDTTSSIPRTTYNQEPEDDQKSIQSPTYSSIHEPYGESISKEKVFTKPKDHGSSSSVVQMEKPLFKPFKVSKKAKQKFRELRKQRFSTEEVGDSNSELLSKINSLLKTIPETPQPLEESSKIRTRHTSKLINSINEDSDNNSKQVSEEEKDKNNFKSFSANIYEWNIDAQTEYNIMNTLQHMTMVVTAYQTSHECPEETIVDILVAGFSGQLKGWWDNYLTNEEKSKIYSAIKTDPNGKVITNDDNEEISYAVNTLIFTIAQHFIGDPSLWNDRSAKLLSNLKCRTLVDFRWYRDTFLTKVYTREDSQQPFWKEKFLAGLPRSLGDKVRDKIRSQSINEDISYDICCNLPFGGRATQGLMGASSKEGRRAESPPTFI</sequence>
<evidence type="ECO:0000256" key="1">
    <source>
        <dbReference type="SAM" id="MobiDB-lite"/>
    </source>
</evidence>
<organism evidence="3">
    <name type="scientific">Glycine max</name>
    <name type="common">Soybean</name>
    <name type="synonym">Glycine hispida</name>
    <dbReference type="NCBI Taxonomy" id="3847"/>
    <lineage>
        <taxon>Eukaryota</taxon>
        <taxon>Viridiplantae</taxon>
        <taxon>Streptophyta</taxon>
        <taxon>Embryophyta</taxon>
        <taxon>Tracheophyta</taxon>
        <taxon>Spermatophyta</taxon>
        <taxon>Magnoliopsida</taxon>
        <taxon>eudicotyledons</taxon>
        <taxon>Gunneridae</taxon>
        <taxon>Pentapetalae</taxon>
        <taxon>rosids</taxon>
        <taxon>fabids</taxon>
        <taxon>Fabales</taxon>
        <taxon>Fabaceae</taxon>
        <taxon>Papilionoideae</taxon>
        <taxon>50 kb inversion clade</taxon>
        <taxon>NPAAA clade</taxon>
        <taxon>indigoferoid/millettioid clade</taxon>
        <taxon>Phaseoleae</taxon>
        <taxon>Glycine</taxon>
        <taxon>Glycine subgen. Soja</taxon>
    </lineage>
</organism>